<dbReference type="Gene3D" id="1.10.10.10">
    <property type="entry name" value="Winged helix-like DNA-binding domain superfamily/Winged helix DNA-binding domain"/>
    <property type="match status" value="1"/>
</dbReference>
<dbReference type="InterPro" id="IPR002577">
    <property type="entry name" value="HTH_HxlR"/>
</dbReference>
<dbReference type="AlphaFoldDB" id="A0A6G9AU59"/>
<organism evidence="5 6">
    <name type="scientific">Spirosoma aureum</name>
    <dbReference type="NCBI Taxonomy" id="2692134"/>
    <lineage>
        <taxon>Bacteria</taxon>
        <taxon>Pseudomonadati</taxon>
        <taxon>Bacteroidota</taxon>
        <taxon>Cytophagia</taxon>
        <taxon>Cytophagales</taxon>
        <taxon>Cytophagaceae</taxon>
        <taxon>Spirosoma</taxon>
    </lineage>
</organism>
<evidence type="ECO:0000313" key="6">
    <source>
        <dbReference type="Proteomes" id="UP000501802"/>
    </source>
</evidence>
<proteinExistence type="predicted"/>
<reference evidence="5 6" key="1">
    <citation type="submission" date="2020-03" db="EMBL/GenBank/DDBJ databases">
        <authorList>
            <person name="Kim M.K."/>
        </authorList>
    </citation>
    <scope>NUCLEOTIDE SEQUENCE [LARGE SCALE GENOMIC DNA]</scope>
    <source>
        <strain evidence="5 6">BT328</strain>
    </source>
</reference>
<sequence>MSKSNRSELSSDPEFQLITKALGVISGKWRLYIILLLGDQTLRYRQLSEMLPGVSEKVLASELKSLVALGVMKRTAYAEIPPRVEYSLTRKGQLALPILKKIQEIGQIFN</sequence>
<dbReference type="PROSITE" id="PS51118">
    <property type="entry name" value="HTH_HXLR"/>
    <property type="match status" value="1"/>
</dbReference>
<dbReference type="PANTHER" id="PTHR33204">
    <property type="entry name" value="TRANSCRIPTIONAL REGULATOR, MARR FAMILY"/>
    <property type="match status" value="1"/>
</dbReference>
<dbReference type="Pfam" id="PF01638">
    <property type="entry name" value="HxlR"/>
    <property type="match status" value="1"/>
</dbReference>
<keyword evidence="6" id="KW-1185">Reference proteome</keyword>
<protein>
    <submittedName>
        <fullName evidence="5">Helix-turn-helix transcriptional regulator</fullName>
    </submittedName>
</protein>
<dbReference type="EMBL" id="CP050063">
    <property type="protein sequence ID" value="QIP15815.1"/>
    <property type="molecule type" value="Genomic_DNA"/>
</dbReference>
<dbReference type="SUPFAM" id="SSF46785">
    <property type="entry name" value="Winged helix' DNA-binding domain"/>
    <property type="match status" value="1"/>
</dbReference>
<evidence type="ECO:0000256" key="2">
    <source>
        <dbReference type="ARBA" id="ARBA00023125"/>
    </source>
</evidence>
<feature type="domain" description="HTH hxlR-type" evidence="4">
    <location>
        <begin position="12"/>
        <end position="110"/>
    </location>
</feature>
<keyword evidence="2" id="KW-0238">DNA-binding</keyword>
<dbReference type="KEGG" id="spib:G8759_25880"/>
<keyword evidence="3" id="KW-0804">Transcription</keyword>
<name>A0A6G9AU59_9BACT</name>
<evidence type="ECO:0000259" key="4">
    <source>
        <dbReference type="PROSITE" id="PS51118"/>
    </source>
</evidence>
<dbReference type="InterPro" id="IPR036390">
    <property type="entry name" value="WH_DNA-bd_sf"/>
</dbReference>
<dbReference type="Proteomes" id="UP000501802">
    <property type="component" value="Chromosome"/>
</dbReference>
<keyword evidence="1" id="KW-0805">Transcription regulation</keyword>
<gene>
    <name evidence="5" type="ORF">G8759_25880</name>
</gene>
<dbReference type="GO" id="GO:0003677">
    <property type="term" value="F:DNA binding"/>
    <property type="evidence" value="ECO:0007669"/>
    <property type="project" value="UniProtKB-KW"/>
</dbReference>
<dbReference type="PANTHER" id="PTHR33204:SF29">
    <property type="entry name" value="TRANSCRIPTIONAL REGULATOR"/>
    <property type="match status" value="1"/>
</dbReference>
<dbReference type="RefSeq" id="WP_167214813.1">
    <property type="nucleotide sequence ID" value="NZ_CP050063.1"/>
</dbReference>
<evidence type="ECO:0000256" key="1">
    <source>
        <dbReference type="ARBA" id="ARBA00023015"/>
    </source>
</evidence>
<dbReference type="InterPro" id="IPR036388">
    <property type="entry name" value="WH-like_DNA-bd_sf"/>
</dbReference>
<evidence type="ECO:0000256" key="3">
    <source>
        <dbReference type="ARBA" id="ARBA00023163"/>
    </source>
</evidence>
<evidence type="ECO:0000313" key="5">
    <source>
        <dbReference type="EMBL" id="QIP15815.1"/>
    </source>
</evidence>
<accession>A0A6G9AU59</accession>